<evidence type="ECO:0000313" key="2">
    <source>
        <dbReference type="Proteomes" id="UP000182345"/>
    </source>
</evidence>
<reference evidence="1 2" key="1">
    <citation type="journal article" date="2016" name="Environ. Microbiol.">
        <title>Genomic resolution of a cold subsurface aquifer community provides metabolic insights for novel microbes adapted to high CO concentrations.</title>
        <authorList>
            <person name="Probst A.J."/>
            <person name="Castelle C.J."/>
            <person name="Singh A."/>
            <person name="Brown C.T."/>
            <person name="Anantharaman K."/>
            <person name="Sharon I."/>
            <person name="Hug L.A."/>
            <person name="Burstein D."/>
            <person name="Emerson J.B."/>
            <person name="Thomas B.C."/>
            <person name="Banfield J.F."/>
        </authorList>
    </citation>
    <scope>NUCLEOTIDE SEQUENCE [LARGE SCALE GENOMIC DNA]</scope>
    <source>
        <strain evidence="1">CG1_02_44_10</strain>
    </source>
</reference>
<proteinExistence type="predicted"/>
<dbReference type="Proteomes" id="UP000182345">
    <property type="component" value="Unassembled WGS sequence"/>
</dbReference>
<comment type="caution">
    <text evidence="1">The sequence shown here is derived from an EMBL/GenBank/DDBJ whole genome shotgun (WGS) entry which is preliminary data.</text>
</comment>
<protein>
    <submittedName>
        <fullName evidence="1">Uncharacterized protein</fullName>
    </submittedName>
</protein>
<accession>A0A1J4RW89</accession>
<organism evidence="1 2">
    <name type="scientific">Candidatus Collierbacteria bacterium CG1_02_44_10</name>
    <dbReference type="NCBI Taxonomy" id="1805087"/>
    <lineage>
        <taxon>Bacteria</taxon>
        <taxon>Candidatus Collieribacteriota</taxon>
    </lineage>
</organism>
<gene>
    <name evidence="1" type="ORF">AUJ42_02870</name>
</gene>
<dbReference type="EMBL" id="MNUK01000065">
    <property type="protein sequence ID" value="OIN90636.1"/>
    <property type="molecule type" value="Genomic_DNA"/>
</dbReference>
<evidence type="ECO:0000313" key="1">
    <source>
        <dbReference type="EMBL" id="OIN90636.1"/>
    </source>
</evidence>
<dbReference type="AlphaFoldDB" id="A0A1J4RW89"/>
<sequence length="91" mass="9975">MTSFATTVPIADALWNAPQVQMNIGLDWQAQQGKWLQGFVMSHKDASLALAATLNTEELASTASNVCRVVNDFLRAKGFNIQLQDLGSYNM</sequence>
<name>A0A1J4RW89_9BACT</name>